<reference evidence="2 3" key="1">
    <citation type="submission" date="2023-08" db="EMBL/GenBank/DDBJ databases">
        <title>Phytohabitans sansha sp. nov., isolated from marine sediment.</title>
        <authorList>
            <person name="Zhao Y."/>
            <person name="Yi K."/>
        </authorList>
    </citation>
    <scope>NUCLEOTIDE SEQUENCE [LARGE SCALE GENOMIC DNA]</scope>
    <source>
        <strain evidence="2 3">ZYX-F-186</strain>
    </source>
</reference>
<organism evidence="2 3">
    <name type="scientific">Phytohabitans maris</name>
    <dbReference type="NCBI Taxonomy" id="3071409"/>
    <lineage>
        <taxon>Bacteria</taxon>
        <taxon>Bacillati</taxon>
        <taxon>Actinomycetota</taxon>
        <taxon>Actinomycetes</taxon>
        <taxon>Micromonosporales</taxon>
        <taxon>Micromonosporaceae</taxon>
    </lineage>
</organism>
<dbReference type="RefSeq" id="WP_308718219.1">
    <property type="nucleotide sequence ID" value="NZ_JAVHUY010000067.1"/>
</dbReference>
<proteinExistence type="predicted"/>
<dbReference type="EMBL" id="JAVHUY010000067">
    <property type="protein sequence ID" value="MDQ7910985.1"/>
    <property type="molecule type" value="Genomic_DNA"/>
</dbReference>
<sequence length="69" mass="7181">MYGKPISGGAPVLAATGIGYGVNWMLLVGLVLLTLGVLLMRSGWRLQKTRAVAGGTALVVERGGVNRRS</sequence>
<gene>
    <name evidence="2" type="ORF">RB614_41505</name>
</gene>
<keyword evidence="3" id="KW-1185">Reference proteome</keyword>
<protein>
    <submittedName>
        <fullName evidence="2">LPXTG cell wall anchor domain-containing protein</fullName>
    </submittedName>
</protein>
<keyword evidence="1" id="KW-0472">Membrane</keyword>
<evidence type="ECO:0000256" key="1">
    <source>
        <dbReference type="SAM" id="Phobius"/>
    </source>
</evidence>
<evidence type="ECO:0000313" key="2">
    <source>
        <dbReference type="EMBL" id="MDQ7910985.1"/>
    </source>
</evidence>
<keyword evidence="1" id="KW-0812">Transmembrane</keyword>
<comment type="caution">
    <text evidence="2">The sequence shown here is derived from an EMBL/GenBank/DDBJ whole genome shotgun (WGS) entry which is preliminary data.</text>
</comment>
<evidence type="ECO:0000313" key="3">
    <source>
        <dbReference type="Proteomes" id="UP001230908"/>
    </source>
</evidence>
<keyword evidence="1" id="KW-1133">Transmembrane helix</keyword>
<name>A0ABU0ZXR3_9ACTN</name>
<accession>A0ABU0ZXR3</accession>
<dbReference type="NCBIfam" id="TIGR01167">
    <property type="entry name" value="LPXTG_anchor"/>
    <property type="match status" value="1"/>
</dbReference>
<feature type="transmembrane region" description="Helical" evidence="1">
    <location>
        <begin position="20"/>
        <end position="40"/>
    </location>
</feature>
<dbReference type="Proteomes" id="UP001230908">
    <property type="component" value="Unassembled WGS sequence"/>
</dbReference>